<comment type="caution">
    <text evidence="1">The sequence shown here is derived from an EMBL/GenBank/DDBJ whole genome shotgun (WGS) entry which is preliminary data.</text>
</comment>
<dbReference type="OrthoDB" id="3478358at2"/>
<dbReference type="Proteomes" id="UP000280935">
    <property type="component" value="Unassembled WGS sequence"/>
</dbReference>
<protein>
    <submittedName>
        <fullName evidence="1">Uncharacterized protein</fullName>
    </submittedName>
</protein>
<dbReference type="RefSeq" id="WP_125228296.1">
    <property type="nucleotide sequence ID" value="NZ_RQYT01000023.1"/>
</dbReference>
<sequence>MPVNQIPGVEVPPMFDSISSDPVLVHEGTQLQVKLSGPTAELNVCLDADDVARLEGQDAPLVIPVTAGTSAGTKAHWTATEGDLYILVGEDAETWDIAFVCEPELFRTLVEQLRQPR</sequence>
<organism evidence="1 2">
    <name type="scientific">Arachnia propionica</name>
    <dbReference type="NCBI Taxonomy" id="1750"/>
    <lineage>
        <taxon>Bacteria</taxon>
        <taxon>Bacillati</taxon>
        <taxon>Actinomycetota</taxon>
        <taxon>Actinomycetes</taxon>
        <taxon>Propionibacteriales</taxon>
        <taxon>Propionibacteriaceae</taxon>
        <taxon>Arachnia</taxon>
    </lineage>
</organism>
<evidence type="ECO:0000313" key="1">
    <source>
        <dbReference type="EMBL" id="RRD49077.1"/>
    </source>
</evidence>
<accession>A0A3P1WTH9</accession>
<gene>
    <name evidence="1" type="ORF">EII35_09835</name>
</gene>
<proteinExistence type="predicted"/>
<dbReference type="EMBL" id="RQYT01000023">
    <property type="protein sequence ID" value="RRD49077.1"/>
    <property type="molecule type" value="Genomic_DNA"/>
</dbReference>
<reference evidence="1 2" key="1">
    <citation type="submission" date="2018-11" db="EMBL/GenBank/DDBJ databases">
        <title>Genomes From Bacteria Associated with the Canine Oral Cavity: a Test Case for Automated Genome-Based Taxonomic Assignment.</title>
        <authorList>
            <person name="Coil D.A."/>
            <person name="Jospin G."/>
            <person name="Darling A.E."/>
            <person name="Wallis C."/>
            <person name="Davis I.J."/>
            <person name="Harris S."/>
            <person name="Eisen J.A."/>
            <person name="Holcombe L.J."/>
            <person name="O'Flynn C."/>
        </authorList>
    </citation>
    <scope>NUCLEOTIDE SEQUENCE [LARGE SCALE GENOMIC DNA]</scope>
    <source>
        <strain evidence="1 2">OH2822_COT-296</strain>
    </source>
</reference>
<evidence type="ECO:0000313" key="2">
    <source>
        <dbReference type="Proteomes" id="UP000280935"/>
    </source>
</evidence>
<dbReference type="AlphaFoldDB" id="A0A3P1WTH9"/>
<name>A0A3P1WTH9_9ACTN</name>